<reference evidence="3" key="1">
    <citation type="journal article" date="2014" name="Int. J. Syst. Evol. Microbiol.">
        <title>Complete genome sequence of Corynebacterium casei LMG S-19264T (=DSM 44701T), isolated from a smear-ripened cheese.</title>
        <authorList>
            <consortium name="US DOE Joint Genome Institute (JGI-PGF)"/>
            <person name="Walter F."/>
            <person name="Albersmeier A."/>
            <person name="Kalinowski J."/>
            <person name="Ruckert C."/>
        </authorList>
    </citation>
    <scope>NUCLEOTIDE SEQUENCE</scope>
    <source>
        <strain evidence="3">CGMCC 1.15152</strain>
    </source>
</reference>
<dbReference type="AlphaFoldDB" id="A0A916YBV5"/>
<feature type="compositionally biased region" description="Polar residues" evidence="1">
    <location>
        <begin position="18"/>
        <end position="28"/>
    </location>
</feature>
<evidence type="ECO:0008006" key="5">
    <source>
        <dbReference type="Google" id="ProtNLM"/>
    </source>
</evidence>
<organism evidence="3 4">
    <name type="scientific">Microbacterium faecale</name>
    <dbReference type="NCBI Taxonomy" id="1804630"/>
    <lineage>
        <taxon>Bacteria</taxon>
        <taxon>Bacillati</taxon>
        <taxon>Actinomycetota</taxon>
        <taxon>Actinomycetes</taxon>
        <taxon>Micrococcales</taxon>
        <taxon>Microbacteriaceae</taxon>
        <taxon>Microbacterium</taxon>
    </lineage>
</organism>
<keyword evidence="4" id="KW-1185">Reference proteome</keyword>
<dbReference type="Proteomes" id="UP000633205">
    <property type="component" value="Unassembled WGS sequence"/>
</dbReference>
<proteinExistence type="predicted"/>
<feature type="region of interest" description="Disordered" evidence="1">
    <location>
        <begin position="1"/>
        <end position="42"/>
    </location>
</feature>
<gene>
    <name evidence="3" type="ORF">GCM10010915_18990</name>
</gene>
<evidence type="ECO:0000313" key="4">
    <source>
        <dbReference type="Proteomes" id="UP000633205"/>
    </source>
</evidence>
<accession>A0A916YBV5</accession>
<keyword evidence="2" id="KW-1133">Transmembrane helix</keyword>
<keyword evidence="2" id="KW-0812">Transmembrane</keyword>
<evidence type="ECO:0000256" key="1">
    <source>
        <dbReference type="SAM" id="MobiDB-lite"/>
    </source>
</evidence>
<feature type="transmembrane region" description="Helical" evidence="2">
    <location>
        <begin position="49"/>
        <end position="71"/>
    </location>
</feature>
<dbReference type="EMBL" id="BMHO01000001">
    <property type="protein sequence ID" value="GGD38377.1"/>
    <property type="molecule type" value="Genomic_DNA"/>
</dbReference>
<evidence type="ECO:0000256" key="2">
    <source>
        <dbReference type="SAM" id="Phobius"/>
    </source>
</evidence>
<name>A0A916YBV5_9MICO</name>
<feature type="transmembrane region" description="Helical" evidence="2">
    <location>
        <begin position="77"/>
        <end position="98"/>
    </location>
</feature>
<feature type="transmembrane region" description="Helical" evidence="2">
    <location>
        <begin position="105"/>
        <end position="131"/>
    </location>
</feature>
<comment type="caution">
    <text evidence="3">The sequence shown here is derived from an EMBL/GenBank/DDBJ whole genome shotgun (WGS) entry which is preliminary data.</text>
</comment>
<reference evidence="3" key="2">
    <citation type="submission" date="2020-09" db="EMBL/GenBank/DDBJ databases">
        <authorList>
            <person name="Sun Q."/>
            <person name="Zhou Y."/>
        </authorList>
    </citation>
    <scope>NUCLEOTIDE SEQUENCE</scope>
    <source>
        <strain evidence="3">CGMCC 1.15152</strain>
    </source>
</reference>
<keyword evidence="2" id="KW-0472">Membrane</keyword>
<sequence>MPEGADQGEKSDMGDATRGSTQHPVTTHSGPPAASAPSPPAAPRGSRGALWLGIIAIVAGVAGLTIAFLPAPFELRMAFVIGGIVVAIAGVVAAIIALRKRAPKGVALTGLILSAVVAVITTAFLVLSVIAEYQIEAMVQRNAEEQQSRLAQEQAEETAIFEQSEWLSDARAEAVKSDFAAVDAATLEEILAAPDAYAEQGIVVDVSQILPLTSDSMAAEGLCLTEATIAPADGSELERMPRIGIVDRGTAEHCEFIDGPFEAGADTGDIGGFLENFGERTRVWLAPTGTVPMQDQDELPLFTLMGVVE</sequence>
<evidence type="ECO:0000313" key="3">
    <source>
        <dbReference type="EMBL" id="GGD38377.1"/>
    </source>
</evidence>
<protein>
    <recommendedName>
        <fullName evidence="5">DUF4190 domain-containing protein</fullName>
    </recommendedName>
</protein>